<keyword evidence="17" id="KW-0472">Membrane</keyword>
<keyword evidence="9" id="KW-0378">Hydrolase</keyword>
<evidence type="ECO:0000256" key="3">
    <source>
        <dbReference type="ARBA" id="ARBA00004239"/>
    </source>
</evidence>
<evidence type="ECO:0000256" key="12">
    <source>
        <dbReference type="ARBA" id="ARBA00023026"/>
    </source>
</evidence>
<evidence type="ECO:0000313" key="19">
    <source>
        <dbReference type="EMBL" id="KAH7149186.1"/>
    </source>
</evidence>
<evidence type="ECO:0000256" key="13">
    <source>
        <dbReference type="ARBA" id="ARBA00023145"/>
    </source>
</evidence>
<evidence type="ECO:0000313" key="20">
    <source>
        <dbReference type="Proteomes" id="UP000717696"/>
    </source>
</evidence>
<name>A0A9P9EZQ3_9HYPO</name>
<dbReference type="Pfam" id="PF00082">
    <property type="entry name" value="Peptidase_S8"/>
    <property type="match status" value="1"/>
</dbReference>
<dbReference type="PANTHER" id="PTHR14218">
    <property type="entry name" value="PROTEASE S8 TRIPEPTIDYL PEPTIDASE I CLN2"/>
    <property type="match status" value="1"/>
</dbReference>
<sequence length="637" mass="69126">MDGSRTRTASQQQKLKTCASSLQPNPTVIMTLEMLRYSSVFLAAMATLAMASPIVVESLKRAPSGWEEVGSPAPGKLVKLSIGLQPEDHEFFERTLYEVSDPSHAKYGRHLSRDAAKALLNPSTAATASVKRWLSDASIPDHQVRDDGQWMHIRTTVGQAESLLNTRFGVYARDDERVVRTLEYSVPKEIRDHIETIHPTTFFHANKRSGTPKRFARDLVEKEKTEARSGGSGGSGSGSSVDLNQCKVELTPACLRKLYKMPANNYPSAHRKSLYGIVGFNEQTAQYDELEEFLSRFAPGQQGATFSVSLVNGAQNPQGTQYPSGEANSNIQYAVSLADEIPVRFISVGGENHNFNTDLDLYDSTIAFIEPYLELTTYLVNLEDRKLPQTISISYGVNEQHVPRGYARQVCNMFGQLGARGVSVVVAAGNLGPGVSCQSNDGANKTKFLPGFPASCPYVTAVGGTEGNSPEVAVSYGSGGFSEYFSRPSWQDDTIPKYLRKYGAKWKGYYNPNGRAIPDAAALAVGHQIMNHGVQETSGGTSSASPVFGAMIALINNERLKKGKPPMGFLNPWIWQDATSGFTDITQGKSVGCEGTSIWGLPSPVIPNAGWDAVKGWDPATGWGTPLFDKLRGLAGC</sequence>
<comment type="caution">
    <text evidence="15">Lacks conserved residue(s) required for the propagation of feature annotation.</text>
</comment>
<dbReference type="OrthoDB" id="409122at2759"/>
<proteinExistence type="predicted"/>
<keyword evidence="17" id="KW-0812">Transmembrane</keyword>
<evidence type="ECO:0000256" key="10">
    <source>
        <dbReference type="ARBA" id="ARBA00022825"/>
    </source>
</evidence>
<dbReference type="FunFam" id="3.40.50.200:FF:000015">
    <property type="entry name" value="Tripeptidyl peptidase A"/>
    <property type="match status" value="1"/>
</dbReference>
<keyword evidence="7 15" id="KW-0479">Metal-binding</keyword>
<dbReference type="Proteomes" id="UP000717696">
    <property type="component" value="Unassembled WGS sequence"/>
</dbReference>
<feature type="binding site" evidence="15">
    <location>
        <position position="616"/>
    </location>
    <ligand>
        <name>Ca(2+)</name>
        <dbReference type="ChEBI" id="CHEBI:29108"/>
    </ligand>
</feature>
<dbReference type="CDD" id="cd04056">
    <property type="entry name" value="Peptidases_S53"/>
    <property type="match status" value="1"/>
</dbReference>
<feature type="binding site" evidence="15">
    <location>
        <position position="618"/>
    </location>
    <ligand>
        <name>Ca(2+)</name>
        <dbReference type="ChEBI" id="CHEBI:29108"/>
    </ligand>
</feature>
<dbReference type="InterPro" id="IPR050819">
    <property type="entry name" value="Tripeptidyl-peptidase_I"/>
</dbReference>
<dbReference type="PANTHER" id="PTHR14218:SF10">
    <property type="entry name" value="PEPTIDASE S53 DOMAIN-CONTAINING PROTEIN"/>
    <property type="match status" value="1"/>
</dbReference>
<dbReference type="GO" id="GO:0008240">
    <property type="term" value="F:tripeptidyl-peptidase activity"/>
    <property type="evidence" value="ECO:0007669"/>
    <property type="project" value="UniProtKB-EC"/>
</dbReference>
<evidence type="ECO:0000256" key="6">
    <source>
        <dbReference type="ARBA" id="ARBA00022670"/>
    </source>
</evidence>
<dbReference type="GO" id="GO:0046872">
    <property type="term" value="F:metal ion binding"/>
    <property type="evidence" value="ECO:0007669"/>
    <property type="project" value="UniProtKB-UniRule"/>
</dbReference>
<dbReference type="InterPro" id="IPR036852">
    <property type="entry name" value="Peptidase_S8/S53_dom_sf"/>
</dbReference>
<comment type="cofactor">
    <cofactor evidence="15">
        <name>Ca(2+)</name>
        <dbReference type="ChEBI" id="CHEBI:29108"/>
    </cofactor>
    <text evidence="15">Binds 1 Ca(2+) ion per subunit.</text>
</comment>
<dbReference type="PROSITE" id="PS51695">
    <property type="entry name" value="SEDOLISIN"/>
    <property type="match status" value="1"/>
</dbReference>
<reference evidence="19" key="1">
    <citation type="journal article" date="2021" name="Nat. Commun.">
        <title>Genetic determinants of endophytism in the Arabidopsis root mycobiome.</title>
        <authorList>
            <person name="Mesny F."/>
            <person name="Miyauchi S."/>
            <person name="Thiergart T."/>
            <person name="Pickel B."/>
            <person name="Atanasova L."/>
            <person name="Karlsson M."/>
            <person name="Huettel B."/>
            <person name="Barry K.W."/>
            <person name="Haridas S."/>
            <person name="Chen C."/>
            <person name="Bauer D."/>
            <person name="Andreopoulos W."/>
            <person name="Pangilinan J."/>
            <person name="LaButti K."/>
            <person name="Riley R."/>
            <person name="Lipzen A."/>
            <person name="Clum A."/>
            <person name="Drula E."/>
            <person name="Henrissat B."/>
            <person name="Kohler A."/>
            <person name="Grigoriev I.V."/>
            <person name="Martin F.M."/>
            <person name="Hacquard S."/>
        </authorList>
    </citation>
    <scope>NUCLEOTIDE SEQUENCE</scope>
    <source>
        <strain evidence="19">MPI-CAGE-AT-0021</strain>
    </source>
</reference>
<dbReference type="InterPro" id="IPR030400">
    <property type="entry name" value="Sedolisin_dom"/>
</dbReference>
<dbReference type="SMART" id="SM00944">
    <property type="entry name" value="Pro-kuma_activ"/>
    <property type="match status" value="1"/>
</dbReference>
<feature type="binding site" evidence="15">
    <location>
        <position position="584"/>
    </location>
    <ligand>
        <name>Ca(2+)</name>
        <dbReference type="ChEBI" id="CHEBI:29108"/>
    </ligand>
</feature>
<evidence type="ECO:0000256" key="5">
    <source>
        <dbReference type="ARBA" id="ARBA00022525"/>
    </source>
</evidence>
<comment type="caution">
    <text evidence="19">The sequence shown here is derived from an EMBL/GenBank/DDBJ whole genome shotgun (WGS) entry which is preliminary data.</text>
</comment>
<protein>
    <recommendedName>
        <fullName evidence="4">tripeptidyl-peptidase II</fullName>
        <ecNumber evidence="4">3.4.14.10</ecNumber>
    </recommendedName>
</protein>
<gene>
    <name evidence="19" type="ORF">B0J13DRAFT_299803</name>
</gene>
<dbReference type="InterPro" id="IPR015366">
    <property type="entry name" value="S53_propep"/>
</dbReference>
<evidence type="ECO:0000256" key="16">
    <source>
        <dbReference type="SAM" id="MobiDB-lite"/>
    </source>
</evidence>
<dbReference type="CDD" id="cd11377">
    <property type="entry name" value="Pro-peptidase_S53"/>
    <property type="match status" value="1"/>
</dbReference>
<keyword evidence="12" id="KW-0843">Virulence</keyword>
<evidence type="ECO:0000256" key="1">
    <source>
        <dbReference type="ARBA" id="ARBA00001910"/>
    </source>
</evidence>
<dbReference type="SUPFAM" id="SSF54897">
    <property type="entry name" value="Protease propeptides/inhibitors"/>
    <property type="match status" value="1"/>
</dbReference>
<comment type="catalytic activity">
    <reaction evidence="1">
        <text>Release of an N-terminal tripeptide from a polypeptide.</text>
        <dbReference type="EC" id="3.4.14.10"/>
    </reaction>
</comment>
<dbReference type="AlphaFoldDB" id="A0A9P9EZQ3"/>
<evidence type="ECO:0000256" key="11">
    <source>
        <dbReference type="ARBA" id="ARBA00022837"/>
    </source>
</evidence>
<keyword evidence="6" id="KW-0645">Protease</keyword>
<keyword evidence="8" id="KW-0732">Signal</keyword>
<evidence type="ECO:0000256" key="2">
    <source>
        <dbReference type="ARBA" id="ARBA00002451"/>
    </source>
</evidence>
<dbReference type="EMBL" id="JAGMUU010000007">
    <property type="protein sequence ID" value="KAH7149186.1"/>
    <property type="molecule type" value="Genomic_DNA"/>
</dbReference>
<accession>A0A9P9EZQ3</accession>
<dbReference type="InterPro" id="IPR000209">
    <property type="entry name" value="Peptidase_S8/S53_dom"/>
</dbReference>
<comment type="subcellular location">
    <subcellularLocation>
        <location evidence="3">Secreted</location>
        <location evidence="3">Extracellular space</location>
    </subcellularLocation>
</comment>
<keyword evidence="17" id="KW-1133">Transmembrane helix</keyword>
<comment type="function">
    <text evidence="2">Secreted tripeptidyl-peptidase which degrades proteins at acidic pHs and is involved in virulence.</text>
</comment>
<keyword evidence="20" id="KW-1185">Reference proteome</keyword>
<dbReference type="GO" id="GO:0004252">
    <property type="term" value="F:serine-type endopeptidase activity"/>
    <property type="evidence" value="ECO:0007669"/>
    <property type="project" value="InterPro"/>
</dbReference>
<feature type="transmembrane region" description="Helical" evidence="17">
    <location>
        <begin position="34"/>
        <end position="56"/>
    </location>
</feature>
<dbReference type="SUPFAM" id="SSF52743">
    <property type="entry name" value="Subtilisin-like"/>
    <property type="match status" value="1"/>
</dbReference>
<keyword evidence="10" id="KW-0720">Serine protease</keyword>
<feature type="domain" description="Peptidase S53" evidence="18">
    <location>
        <begin position="249"/>
        <end position="637"/>
    </location>
</feature>
<keyword evidence="13" id="KW-0865">Zymogen</keyword>
<keyword evidence="11 15" id="KW-0106">Calcium</keyword>
<evidence type="ECO:0000256" key="17">
    <source>
        <dbReference type="SAM" id="Phobius"/>
    </source>
</evidence>
<evidence type="ECO:0000256" key="8">
    <source>
        <dbReference type="ARBA" id="ARBA00022729"/>
    </source>
</evidence>
<dbReference type="GO" id="GO:0005576">
    <property type="term" value="C:extracellular region"/>
    <property type="evidence" value="ECO:0007669"/>
    <property type="project" value="UniProtKB-SubCell"/>
</dbReference>
<evidence type="ECO:0000256" key="7">
    <source>
        <dbReference type="ARBA" id="ARBA00022723"/>
    </source>
</evidence>
<evidence type="ECO:0000256" key="14">
    <source>
        <dbReference type="ARBA" id="ARBA00023180"/>
    </source>
</evidence>
<keyword evidence="5" id="KW-0964">Secreted</keyword>
<dbReference type="GO" id="GO:0006508">
    <property type="term" value="P:proteolysis"/>
    <property type="evidence" value="ECO:0007669"/>
    <property type="project" value="UniProtKB-KW"/>
</dbReference>
<dbReference type="EC" id="3.4.14.10" evidence="4"/>
<dbReference type="Pfam" id="PF09286">
    <property type="entry name" value="Pro-kuma_activ"/>
    <property type="match status" value="1"/>
</dbReference>
<keyword evidence="14" id="KW-0325">Glycoprotein</keyword>
<feature type="region of interest" description="Disordered" evidence="16">
    <location>
        <begin position="221"/>
        <end position="242"/>
    </location>
</feature>
<evidence type="ECO:0000256" key="9">
    <source>
        <dbReference type="ARBA" id="ARBA00022801"/>
    </source>
</evidence>
<evidence type="ECO:0000256" key="4">
    <source>
        <dbReference type="ARBA" id="ARBA00012462"/>
    </source>
</evidence>
<evidence type="ECO:0000259" key="18">
    <source>
        <dbReference type="PROSITE" id="PS51695"/>
    </source>
</evidence>
<feature type="binding site" evidence="15">
    <location>
        <position position="585"/>
    </location>
    <ligand>
        <name>Ca(2+)</name>
        <dbReference type="ChEBI" id="CHEBI:29108"/>
    </ligand>
</feature>
<dbReference type="Gene3D" id="3.40.50.200">
    <property type="entry name" value="Peptidase S8/S53 domain"/>
    <property type="match status" value="1"/>
</dbReference>
<organism evidence="19 20">
    <name type="scientific">Dactylonectria estremocensis</name>
    <dbReference type="NCBI Taxonomy" id="1079267"/>
    <lineage>
        <taxon>Eukaryota</taxon>
        <taxon>Fungi</taxon>
        <taxon>Dikarya</taxon>
        <taxon>Ascomycota</taxon>
        <taxon>Pezizomycotina</taxon>
        <taxon>Sordariomycetes</taxon>
        <taxon>Hypocreomycetidae</taxon>
        <taxon>Hypocreales</taxon>
        <taxon>Nectriaceae</taxon>
        <taxon>Dactylonectria</taxon>
    </lineage>
</organism>
<evidence type="ECO:0000256" key="15">
    <source>
        <dbReference type="PROSITE-ProRule" id="PRU01032"/>
    </source>
</evidence>